<keyword evidence="3" id="KW-1185">Reference proteome</keyword>
<dbReference type="RefSeq" id="WP_221341232.1">
    <property type="nucleotide sequence ID" value="NZ_JACHIN010000011.1"/>
</dbReference>
<keyword evidence="2" id="KW-0808">Transferase</keyword>
<sequence length="253" mass="27176">MTLPLFDLQMRRQARPDAPGVRVEWTGSVVRQVGGPEDWNGILWSDLDAAGADAVIAEQLAFYGGLGRTFEWKLYSHDRPSDLAERLTAAGFVADEAETLMVGRIGELNLSEQVPGGVELRPVRDAAGVELMTAVHEQAFGGDSSLVRHQLLTQLAERPGEVEAVVAMAGGQPVSAARMQLHPGTEFASLWSGGTVAGWRGRGLYRALVAYRARLAAARGYHFLQVDAAPTSRPILARLGFAALATTTPYLSP</sequence>
<dbReference type="InterPro" id="IPR000182">
    <property type="entry name" value="GNAT_dom"/>
</dbReference>
<proteinExistence type="predicted"/>
<name>A0A7W8A8M7_9ACTN</name>
<evidence type="ECO:0000259" key="1">
    <source>
        <dbReference type="PROSITE" id="PS51186"/>
    </source>
</evidence>
<dbReference type="AlphaFoldDB" id="A0A7W8A8M7"/>
<evidence type="ECO:0000313" key="3">
    <source>
        <dbReference type="Proteomes" id="UP000568380"/>
    </source>
</evidence>
<reference evidence="2 3" key="1">
    <citation type="submission" date="2020-08" db="EMBL/GenBank/DDBJ databases">
        <title>Genomic Encyclopedia of Type Strains, Phase IV (KMG-IV): sequencing the most valuable type-strain genomes for metagenomic binning, comparative biology and taxonomic classification.</title>
        <authorList>
            <person name="Goeker M."/>
        </authorList>
    </citation>
    <scope>NUCLEOTIDE SEQUENCE [LARGE SCALE GENOMIC DNA]</scope>
    <source>
        <strain evidence="2 3">DSM 45385</strain>
    </source>
</reference>
<organism evidence="2 3">
    <name type="scientific">Nonomuraea endophytica</name>
    <dbReference type="NCBI Taxonomy" id="714136"/>
    <lineage>
        <taxon>Bacteria</taxon>
        <taxon>Bacillati</taxon>
        <taxon>Actinomycetota</taxon>
        <taxon>Actinomycetes</taxon>
        <taxon>Streptosporangiales</taxon>
        <taxon>Streptosporangiaceae</taxon>
        <taxon>Nonomuraea</taxon>
    </lineage>
</organism>
<dbReference type="Proteomes" id="UP000568380">
    <property type="component" value="Unassembled WGS sequence"/>
</dbReference>
<gene>
    <name evidence="2" type="ORF">HNR40_007117</name>
</gene>
<comment type="caution">
    <text evidence="2">The sequence shown here is derived from an EMBL/GenBank/DDBJ whole genome shotgun (WGS) entry which is preliminary data.</text>
</comment>
<dbReference type="PROSITE" id="PS51186">
    <property type="entry name" value="GNAT"/>
    <property type="match status" value="1"/>
</dbReference>
<dbReference type="SUPFAM" id="SSF55729">
    <property type="entry name" value="Acyl-CoA N-acyltransferases (Nat)"/>
    <property type="match status" value="1"/>
</dbReference>
<dbReference type="Gene3D" id="3.40.630.30">
    <property type="match status" value="1"/>
</dbReference>
<dbReference type="InterPro" id="IPR016181">
    <property type="entry name" value="Acyl_CoA_acyltransferase"/>
</dbReference>
<accession>A0A7W8A8M7</accession>
<feature type="domain" description="N-acetyltransferase" evidence="1">
    <location>
        <begin position="118"/>
        <end position="253"/>
    </location>
</feature>
<evidence type="ECO:0000313" key="2">
    <source>
        <dbReference type="EMBL" id="MBB5081622.1"/>
    </source>
</evidence>
<dbReference type="EMBL" id="JACHIN010000011">
    <property type="protein sequence ID" value="MBB5081622.1"/>
    <property type="molecule type" value="Genomic_DNA"/>
</dbReference>
<protein>
    <submittedName>
        <fullName evidence="2">GNAT superfamily N-acetyltransferase</fullName>
    </submittedName>
</protein>
<dbReference type="GO" id="GO:0016747">
    <property type="term" value="F:acyltransferase activity, transferring groups other than amino-acyl groups"/>
    <property type="evidence" value="ECO:0007669"/>
    <property type="project" value="InterPro"/>
</dbReference>